<protein>
    <submittedName>
        <fullName evidence="7">L-2-hydroxyglutarate oxidase LhgO</fullName>
        <ecNumber evidence="7">1.1.3.15</ecNumber>
    </submittedName>
</protein>
<dbReference type="Gene3D" id="3.30.9.10">
    <property type="entry name" value="D-Amino Acid Oxidase, subunit A, domain 2"/>
    <property type="match status" value="1"/>
</dbReference>
<dbReference type="EC" id="1.1.3.15" evidence="7"/>
<organism evidence="7 8">
    <name type="scientific">Pseudarthrobacter siccitolerans</name>
    <dbReference type="NCBI Taxonomy" id="861266"/>
    <lineage>
        <taxon>Bacteria</taxon>
        <taxon>Bacillati</taxon>
        <taxon>Actinomycetota</taxon>
        <taxon>Actinomycetes</taxon>
        <taxon>Micrococcales</taxon>
        <taxon>Micrococcaceae</taxon>
        <taxon>Pseudarthrobacter</taxon>
    </lineage>
</organism>
<dbReference type="STRING" id="861266.ARTSIC4J27_552"/>
<reference evidence="8" key="1">
    <citation type="journal article" date="2014" name="Genome Announc.">
        <title>Genome Sequence of Arthrobacter siccitolerans 4J27, a Xeroprotectant-Producing Desiccation-Tolerant Microorganism.</title>
        <authorList>
            <person name="Manzanera M."/>
            <person name="Santa-Cruz-Calvo L."/>
            <person name="Vilchez J.I."/>
            <person name="Garcia-Fontana C."/>
            <person name="Silva-Castro G.A."/>
            <person name="Calvo C."/>
            <person name="Gonzalez-Lopez J."/>
        </authorList>
    </citation>
    <scope>NUCLEOTIDE SEQUENCE [LARGE SCALE GENOMIC DNA]</scope>
    <source>
        <strain evidence="8">4J27</strain>
    </source>
</reference>
<evidence type="ECO:0000256" key="5">
    <source>
        <dbReference type="ARBA" id="ARBA00037941"/>
    </source>
</evidence>
<dbReference type="Gene3D" id="3.50.50.60">
    <property type="entry name" value="FAD/NAD(P)-binding domain"/>
    <property type="match status" value="1"/>
</dbReference>
<evidence type="ECO:0000259" key="6">
    <source>
        <dbReference type="Pfam" id="PF01266"/>
    </source>
</evidence>
<dbReference type="EMBL" id="CAQI01000028">
    <property type="protein sequence ID" value="CCQ44625.1"/>
    <property type="molecule type" value="Genomic_DNA"/>
</dbReference>
<gene>
    <name evidence="7" type="primary">lhgO</name>
    <name evidence="7" type="ORF">ARTSIC4J27_552</name>
</gene>
<dbReference type="PANTHER" id="PTHR43104">
    <property type="entry name" value="L-2-HYDROXYGLUTARATE DEHYDROGENASE, MITOCHONDRIAL"/>
    <property type="match status" value="1"/>
</dbReference>
<evidence type="ECO:0000313" key="8">
    <source>
        <dbReference type="Proteomes" id="UP000035722"/>
    </source>
</evidence>
<accession>A0A024GXF2</accession>
<proteinExistence type="inferred from homology"/>
<keyword evidence="2" id="KW-0285">Flavoprotein</keyword>
<sequence length="424" mass="45708">MVLPELQELPAPFAAGERKQMGGLVEHADYCIIGGGIVGLATAYQLLCKEPGASLILLEAADTLAAHQTGHNSGVIHSGIYYAPDSLKARFSKAGAQQTKEFCREHGIPFQEPGKLLVATTALEQERLDQLEARAGIHGLECERLDQPELRRREPNVSGFAGLFIPSTGIVDYRAVARKLAALITAAGGQVITGARVTAISEHADRVKVGTSDNRYSCGKLVACAGLQSDRLAELAGVDIDVQIIPFRGEYFELPPDKSSYVRHLIYPVPDPALPFLGVHLTPTVAGTITVGPNAVLGLSREGYPKFSVDLQDVGRYLRFPGLWHVAREHARTAVREVRNSLFKGSYLQECRKYAPGLAKEDLLPYEAGIRAQAVRRDGTLIHDFLLAETPRMIHVLNAPSPAATAALPIGGHLASKAVLLRTA</sequence>
<evidence type="ECO:0000256" key="3">
    <source>
        <dbReference type="ARBA" id="ARBA00022827"/>
    </source>
</evidence>
<evidence type="ECO:0000256" key="1">
    <source>
        <dbReference type="ARBA" id="ARBA00001974"/>
    </source>
</evidence>
<dbReference type="Proteomes" id="UP000035722">
    <property type="component" value="Unassembled WGS sequence"/>
</dbReference>
<dbReference type="InterPro" id="IPR006076">
    <property type="entry name" value="FAD-dep_OxRdtase"/>
</dbReference>
<evidence type="ECO:0000256" key="2">
    <source>
        <dbReference type="ARBA" id="ARBA00022630"/>
    </source>
</evidence>
<dbReference type="InterPro" id="IPR036188">
    <property type="entry name" value="FAD/NAD-bd_sf"/>
</dbReference>
<keyword evidence="8" id="KW-1185">Reference proteome</keyword>
<dbReference type="SUPFAM" id="SSF51905">
    <property type="entry name" value="FAD/NAD(P)-binding domain"/>
    <property type="match status" value="1"/>
</dbReference>
<evidence type="ECO:0000313" key="7">
    <source>
        <dbReference type="EMBL" id="CCQ44625.1"/>
    </source>
</evidence>
<comment type="caution">
    <text evidence="7">The sequence shown here is derived from an EMBL/GenBank/DDBJ whole genome shotgun (WGS) entry which is preliminary data.</text>
</comment>
<dbReference type="NCBIfam" id="NF008726">
    <property type="entry name" value="PRK11728.1"/>
    <property type="match status" value="1"/>
</dbReference>
<dbReference type="Pfam" id="PF01266">
    <property type="entry name" value="DAO"/>
    <property type="match status" value="1"/>
</dbReference>
<dbReference type="GO" id="GO:0003973">
    <property type="term" value="F:(S)-2-hydroxy-acid oxidase activity"/>
    <property type="evidence" value="ECO:0007669"/>
    <property type="project" value="UniProtKB-EC"/>
</dbReference>
<feature type="domain" description="FAD dependent oxidoreductase" evidence="6">
    <location>
        <begin position="29"/>
        <end position="415"/>
    </location>
</feature>
<dbReference type="PANTHER" id="PTHR43104:SF2">
    <property type="entry name" value="L-2-HYDROXYGLUTARATE DEHYDROGENASE, MITOCHONDRIAL"/>
    <property type="match status" value="1"/>
</dbReference>
<comment type="cofactor">
    <cofactor evidence="1">
        <name>FAD</name>
        <dbReference type="ChEBI" id="CHEBI:57692"/>
    </cofactor>
</comment>
<keyword evidence="3" id="KW-0274">FAD</keyword>
<dbReference type="GO" id="GO:0047545">
    <property type="term" value="F:(S)-2-hydroxyglutarate dehydrogenase activity"/>
    <property type="evidence" value="ECO:0007669"/>
    <property type="project" value="TreeGrafter"/>
</dbReference>
<name>A0A024GXF2_9MICC</name>
<keyword evidence="4 7" id="KW-0560">Oxidoreductase</keyword>
<dbReference type="GO" id="GO:0005737">
    <property type="term" value="C:cytoplasm"/>
    <property type="evidence" value="ECO:0007669"/>
    <property type="project" value="TreeGrafter"/>
</dbReference>
<dbReference type="AlphaFoldDB" id="A0A024GXF2"/>
<comment type="similarity">
    <text evidence="5">Belongs to the L2HGDH family.</text>
</comment>
<evidence type="ECO:0000256" key="4">
    <source>
        <dbReference type="ARBA" id="ARBA00023002"/>
    </source>
</evidence>